<sequence>MENLTMKEQQQEIIKEIKKYWNGNISDFKVVFEDFSYGSFELEFSLYSKFDILLTYERGGAGFKIRKKNTTNEFVIMTKYTDETVYRGLDSLRGNNFLENIRTLDTALKNKILEEKKKSRGLER</sequence>
<evidence type="ECO:0000313" key="2">
    <source>
        <dbReference type="Proteomes" id="UP000539064"/>
    </source>
</evidence>
<protein>
    <submittedName>
        <fullName evidence="1">Uncharacterized protein</fullName>
    </submittedName>
</protein>
<reference evidence="1 2" key="1">
    <citation type="submission" date="2020-03" db="EMBL/GenBank/DDBJ databases">
        <title>Soil Listeria distribution.</title>
        <authorList>
            <person name="Liao J."/>
            <person name="Wiedmann M."/>
        </authorList>
    </citation>
    <scope>NUCLEOTIDE SEQUENCE [LARGE SCALE GENOMIC DNA]</scope>
    <source>
        <strain evidence="1 2">FSL L7-0978</strain>
    </source>
</reference>
<proteinExistence type="predicted"/>
<accession>A0A7X0XZD1</accession>
<dbReference type="EMBL" id="JAARVG010000014">
    <property type="protein sequence ID" value="MBC1794476.1"/>
    <property type="molecule type" value="Genomic_DNA"/>
</dbReference>
<comment type="caution">
    <text evidence="1">The sequence shown here is derived from an EMBL/GenBank/DDBJ whole genome shotgun (WGS) entry which is preliminary data.</text>
</comment>
<dbReference type="RefSeq" id="WP_185489004.1">
    <property type="nucleotide sequence ID" value="NZ_JAARVC010000007.1"/>
</dbReference>
<dbReference type="Proteomes" id="UP000539064">
    <property type="component" value="Unassembled WGS sequence"/>
</dbReference>
<name>A0A7X0XZD1_9LIST</name>
<evidence type="ECO:0000313" key="1">
    <source>
        <dbReference type="EMBL" id="MBC1794476.1"/>
    </source>
</evidence>
<dbReference type="AlphaFoldDB" id="A0A7X0XZD1"/>
<gene>
    <name evidence="1" type="ORF">HCA52_13675</name>
</gene>
<organism evidence="1 2">
    <name type="scientific">Listeria booriae</name>
    <dbReference type="NCBI Taxonomy" id="1552123"/>
    <lineage>
        <taxon>Bacteria</taxon>
        <taxon>Bacillati</taxon>
        <taxon>Bacillota</taxon>
        <taxon>Bacilli</taxon>
        <taxon>Bacillales</taxon>
        <taxon>Listeriaceae</taxon>
        <taxon>Listeria</taxon>
    </lineage>
</organism>